<dbReference type="Pfam" id="PF00005">
    <property type="entry name" value="ABC_tran"/>
    <property type="match status" value="1"/>
</dbReference>
<comment type="caution">
    <text evidence="10">The sequence shown here is derived from an EMBL/GenBank/DDBJ whole genome shotgun (WGS) entry which is preliminary data.</text>
</comment>
<gene>
    <name evidence="10" type="ORF">NSA23_05145</name>
</gene>
<keyword evidence="4" id="KW-1003">Cell membrane</keyword>
<dbReference type="InterPro" id="IPR050095">
    <property type="entry name" value="ECF_ABC_transporter_ATP-bd"/>
</dbReference>
<dbReference type="Proteomes" id="UP001142078">
    <property type="component" value="Unassembled WGS sequence"/>
</dbReference>
<dbReference type="GO" id="GO:0043190">
    <property type="term" value="C:ATP-binding cassette (ABC) transporter complex"/>
    <property type="evidence" value="ECO:0007669"/>
    <property type="project" value="TreeGrafter"/>
</dbReference>
<keyword evidence="5" id="KW-0547">Nucleotide-binding</keyword>
<dbReference type="GO" id="GO:0005524">
    <property type="term" value="F:ATP binding"/>
    <property type="evidence" value="ECO:0007669"/>
    <property type="project" value="UniProtKB-KW"/>
</dbReference>
<dbReference type="PANTHER" id="PTHR43553">
    <property type="entry name" value="HEAVY METAL TRANSPORTER"/>
    <property type="match status" value="1"/>
</dbReference>
<evidence type="ECO:0000313" key="11">
    <source>
        <dbReference type="Proteomes" id="UP001142078"/>
    </source>
</evidence>
<comment type="similarity">
    <text evidence="2">Belongs to the ABC transporter superfamily.</text>
</comment>
<evidence type="ECO:0000256" key="5">
    <source>
        <dbReference type="ARBA" id="ARBA00022741"/>
    </source>
</evidence>
<keyword evidence="7" id="KW-1278">Translocase</keyword>
<evidence type="ECO:0000256" key="3">
    <source>
        <dbReference type="ARBA" id="ARBA00022448"/>
    </source>
</evidence>
<keyword evidence="8" id="KW-0472">Membrane</keyword>
<evidence type="ECO:0000256" key="7">
    <source>
        <dbReference type="ARBA" id="ARBA00022967"/>
    </source>
</evidence>
<evidence type="ECO:0000259" key="9">
    <source>
        <dbReference type="PROSITE" id="PS50893"/>
    </source>
</evidence>
<dbReference type="InterPro" id="IPR027417">
    <property type="entry name" value="P-loop_NTPase"/>
</dbReference>
<reference evidence="10" key="1">
    <citation type="submission" date="2022-07" db="EMBL/GenBank/DDBJ databases">
        <title>Enhanced cultured diversity of the mouse gut microbiota enables custom-made synthetic communities.</title>
        <authorList>
            <person name="Afrizal A."/>
        </authorList>
    </citation>
    <scope>NUCLEOTIDE SEQUENCE</scope>
    <source>
        <strain evidence="10">DSM 29482</strain>
    </source>
</reference>
<dbReference type="SUPFAM" id="SSF52540">
    <property type="entry name" value="P-loop containing nucleoside triphosphate hydrolases"/>
    <property type="match status" value="1"/>
</dbReference>
<dbReference type="InterPro" id="IPR003439">
    <property type="entry name" value="ABC_transporter-like_ATP-bd"/>
</dbReference>
<feature type="domain" description="ABC transporter" evidence="9">
    <location>
        <begin position="6"/>
        <end position="244"/>
    </location>
</feature>
<dbReference type="OrthoDB" id="9784332at2"/>
<keyword evidence="11" id="KW-1185">Reference proteome</keyword>
<evidence type="ECO:0000256" key="2">
    <source>
        <dbReference type="ARBA" id="ARBA00005417"/>
    </source>
</evidence>
<dbReference type="InterPro" id="IPR015856">
    <property type="entry name" value="ABC_transpr_CbiO/EcfA_su"/>
</dbReference>
<evidence type="ECO:0000256" key="1">
    <source>
        <dbReference type="ARBA" id="ARBA00004202"/>
    </source>
</evidence>
<dbReference type="InterPro" id="IPR030947">
    <property type="entry name" value="EcfA_1"/>
</dbReference>
<dbReference type="SMART" id="SM00382">
    <property type="entry name" value="AAA"/>
    <property type="match status" value="1"/>
</dbReference>
<comment type="subcellular location">
    <subcellularLocation>
        <location evidence="1">Cell membrane</location>
        <topology evidence="1">Peripheral membrane protein</topology>
    </subcellularLocation>
</comment>
<keyword evidence="3" id="KW-0813">Transport</keyword>
<dbReference type="FunFam" id="3.40.50.300:FF:000224">
    <property type="entry name" value="Energy-coupling factor transporter ATP-binding protein EcfA"/>
    <property type="match status" value="1"/>
</dbReference>
<dbReference type="InterPro" id="IPR017871">
    <property type="entry name" value="ABC_transporter-like_CS"/>
</dbReference>
<dbReference type="PANTHER" id="PTHR43553:SF24">
    <property type="entry name" value="ENERGY-COUPLING FACTOR TRANSPORTER ATP-BINDING PROTEIN ECFA1"/>
    <property type="match status" value="1"/>
</dbReference>
<evidence type="ECO:0000256" key="6">
    <source>
        <dbReference type="ARBA" id="ARBA00022840"/>
    </source>
</evidence>
<keyword evidence="6" id="KW-0067">ATP-binding</keyword>
<dbReference type="NCBIfam" id="TIGR04520">
    <property type="entry name" value="ECF_ATPase_1"/>
    <property type="match status" value="1"/>
</dbReference>
<sequence length="276" mass="30855">MSNTMINIENLTYKYSTIDEKSFTALKNVNLTVDSGEFLVILGHNGSGKSTLAKLMNALLLPTSGNVFVNGMDTKDEEKLWDIRQTAGMVFQNPDNQLVATIVEEDVAFGPENQGVDPREIRKRVDKSLEIVEMSEYKNHAPHLLSGGQKQRIAIAGVLAMNPKCIILDEPTAMLDPIGRKEVMKTIKKLNKEENKTIVHITHYMEEAVEADRIVVMEKGEIVMQGTPKEVFSKVKEMKEIGLDVPQVTELAYELRKEGIDLPTDILTVEELVMAL</sequence>
<protein>
    <submittedName>
        <fullName evidence="10">Energy-coupling factor transporter ATPase</fullName>
    </submittedName>
</protein>
<dbReference type="InterPro" id="IPR003593">
    <property type="entry name" value="AAA+_ATPase"/>
</dbReference>
<evidence type="ECO:0000256" key="4">
    <source>
        <dbReference type="ARBA" id="ARBA00022475"/>
    </source>
</evidence>
<dbReference type="PROSITE" id="PS50893">
    <property type="entry name" value="ABC_TRANSPORTER_2"/>
    <property type="match status" value="1"/>
</dbReference>
<dbReference type="EMBL" id="JANJZL010000002">
    <property type="protein sequence ID" value="MCR2043501.1"/>
    <property type="molecule type" value="Genomic_DNA"/>
</dbReference>
<dbReference type="RefSeq" id="WP_042679508.1">
    <property type="nucleotide sequence ID" value="NZ_CABKTM010000013.1"/>
</dbReference>
<dbReference type="CDD" id="cd03225">
    <property type="entry name" value="ABC_cobalt_CbiO_domain1"/>
    <property type="match status" value="1"/>
</dbReference>
<dbReference type="PROSITE" id="PS00211">
    <property type="entry name" value="ABC_TRANSPORTER_1"/>
    <property type="match status" value="1"/>
</dbReference>
<name>A0A9X2S6V3_9FIRM</name>
<evidence type="ECO:0000313" key="10">
    <source>
        <dbReference type="EMBL" id="MCR2043501.1"/>
    </source>
</evidence>
<dbReference type="Gene3D" id="3.40.50.300">
    <property type="entry name" value="P-loop containing nucleotide triphosphate hydrolases"/>
    <property type="match status" value="1"/>
</dbReference>
<dbReference type="AlphaFoldDB" id="A0A9X2S6V3"/>
<dbReference type="NCBIfam" id="NF010167">
    <property type="entry name" value="PRK13648.1"/>
    <property type="match status" value="1"/>
</dbReference>
<accession>A0A9X2S6V3</accession>
<dbReference type="GO" id="GO:0016887">
    <property type="term" value="F:ATP hydrolysis activity"/>
    <property type="evidence" value="ECO:0007669"/>
    <property type="project" value="InterPro"/>
</dbReference>
<evidence type="ECO:0000256" key="8">
    <source>
        <dbReference type="ARBA" id="ARBA00023136"/>
    </source>
</evidence>
<dbReference type="GO" id="GO:0042626">
    <property type="term" value="F:ATPase-coupled transmembrane transporter activity"/>
    <property type="evidence" value="ECO:0007669"/>
    <property type="project" value="TreeGrafter"/>
</dbReference>
<proteinExistence type="inferred from homology"/>
<organism evidence="10 11">
    <name type="scientific">Anaerosalibacter massiliensis</name>
    <dbReference type="NCBI Taxonomy" id="1347392"/>
    <lineage>
        <taxon>Bacteria</taxon>
        <taxon>Bacillati</taxon>
        <taxon>Bacillota</taxon>
        <taxon>Tissierellia</taxon>
        <taxon>Tissierellales</taxon>
        <taxon>Sporanaerobacteraceae</taxon>
        <taxon>Anaerosalibacter</taxon>
    </lineage>
</organism>